<protein>
    <submittedName>
        <fullName evidence="1">Uncharacterized protein</fullName>
    </submittedName>
</protein>
<organism evidence="1 2">
    <name type="scientific">Paraburkholderia monticola</name>
    <dbReference type="NCBI Taxonomy" id="1399968"/>
    <lineage>
        <taxon>Bacteria</taxon>
        <taxon>Pseudomonadati</taxon>
        <taxon>Pseudomonadota</taxon>
        <taxon>Betaproteobacteria</taxon>
        <taxon>Burkholderiales</taxon>
        <taxon>Burkholderiaceae</taxon>
        <taxon>Paraburkholderia</taxon>
    </lineage>
</organism>
<comment type="caution">
    <text evidence="1">The sequence shown here is derived from an EMBL/GenBank/DDBJ whole genome shotgun (WGS) entry which is preliminary data.</text>
</comment>
<gene>
    <name evidence="1" type="ORF">CI15_21145</name>
</gene>
<reference evidence="1 2" key="1">
    <citation type="journal article" date="2015" name="Int. J. Syst. Evol. Microbiol.">
        <title>Burkholderia monticola sp. nov., isolated from mountain soil.</title>
        <authorList>
            <person name="Baek I."/>
            <person name="Seo B."/>
            <person name="Lee I."/>
            <person name="Yi H."/>
            <person name="Chun J."/>
        </authorList>
    </citation>
    <scope>NUCLEOTIDE SEQUENCE [LARGE SCALE GENOMIC DNA]</scope>
    <source>
        <strain evidence="1 2">JC2948</strain>
    </source>
</reference>
<evidence type="ECO:0000313" key="2">
    <source>
        <dbReference type="Proteomes" id="UP000075613"/>
    </source>
</evidence>
<evidence type="ECO:0000313" key="1">
    <source>
        <dbReference type="EMBL" id="KXU84814.1"/>
    </source>
</evidence>
<dbReference type="EMBL" id="LRBG01000035">
    <property type="protein sequence ID" value="KXU84814.1"/>
    <property type="molecule type" value="Genomic_DNA"/>
</dbReference>
<dbReference type="Proteomes" id="UP000075613">
    <property type="component" value="Unassembled WGS sequence"/>
</dbReference>
<proteinExistence type="predicted"/>
<name>A0A149PIG4_9BURK</name>
<dbReference type="AlphaFoldDB" id="A0A149PIG4"/>
<sequence>MRTSFQKDSASAVVTHAHSQDFNFMIARRRESRADDDGNIGRISGLETFQCSGATIVTIQIEIEEYQVGGRCFVDFFQRAGKRKYGRGFDWDRAQLRRVRLNIFGKSNAKNLVVIDP</sequence>
<keyword evidence="2" id="KW-1185">Reference proteome</keyword>
<accession>A0A149PIG4</accession>